<proteinExistence type="predicted"/>
<organism evidence="1 2">
    <name type="scientific">Cryptococcus depauperatus CBS 7841</name>
    <dbReference type="NCBI Taxonomy" id="1295531"/>
    <lineage>
        <taxon>Eukaryota</taxon>
        <taxon>Fungi</taxon>
        <taxon>Dikarya</taxon>
        <taxon>Basidiomycota</taxon>
        <taxon>Agaricomycotina</taxon>
        <taxon>Tremellomycetes</taxon>
        <taxon>Tremellales</taxon>
        <taxon>Cryptococcaceae</taxon>
        <taxon>Cryptococcus</taxon>
    </lineage>
</organism>
<dbReference type="AlphaFoldDB" id="A0A1E3HYE8"/>
<keyword evidence="2" id="KW-1185">Reference proteome</keyword>
<reference evidence="1" key="2">
    <citation type="journal article" date="2022" name="Elife">
        <title>Obligate sexual reproduction of a homothallic fungus closely related to the Cryptococcus pathogenic species complex.</title>
        <authorList>
            <person name="Passer A.R."/>
            <person name="Clancey S.A."/>
            <person name="Shea T."/>
            <person name="David-Palma M."/>
            <person name="Averette A.F."/>
            <person name="Boekhout T."/>
            <person name="Porcel B.M."/>
            <person name="Nowrousian M."/>
            <person name="Cuomo C.A."/>
            <person name="Sun S."/>
            <person name="Heitman J."/>
            <person name="Coelho M.A."/>
        </authorList>
    </citation>
    <scope>NUCLEOTIDE SEQUENCE</scope>
    <source>
        <strain evidence="1">CBS 7841</strain>
    </source>
</reference>
<dbReference type="VEuPathDB" id="FungiDB:L203_05609"/>
<reference evidence="1" key="1">
    <citation type="submission" date="2016-06" db="EMBL/GenBank/DDBJ databases">
        <authorList>
            <person name="Cuomo C."/>
            <person name="Litvintseva A."/>
            <person name="Heitman J."/>
            <person name="Chen Y."/>
            <person name="Sun S."/>
            <person name="Springer D."/>
            <person name="Dromer F."/>
            <person name="Young S."/>
            <person name="Zeng Q."/>
            <person name="Chapman S."/>
            <person name="Gujja S."/>
            <person name="Saif S."/>
            <person name="Birren B."/>
        </authorList>
    </citation>
    <scope>NUCLEOTIDE SEQUENCE</scope>
    <source>
        <strain evidence="1">CBS 7841</strain>
    </source>
</reference>
<reference evidence="1" key="3">
    <citation type="submission" date="2024-01" db="EMBL/GenBank/DDBJ databases">
        <authorList>
            <person name="Coelho M.A."/>
            <person name="David-Palma M."/>
            <person name="Shea T."/>
            <person name="Sun S."/>
            <person name="Cuomo C.A."/>
            <person name="Heitman J."/>
        </authorList>
    </citation>
    <scope>NUCLEOTIDE SEQUENCE</scope>
    <source>
        <strain evidence="1">CBS 7841</strain>
    </source>
</reference>
<dbReference type="RefSeq" id="XP_066070710.1">
    <property type="nucleotide sequence ID" value="XM_066214613.1"/>
</dbReference>
<dbReference type="Proteomes" id="UP000094043">
    <property type="component" value="Chromosome 6"/>
</dbReference>
<dbReference type="KEGG" id="cdep:91089451"/>
<dbReference type="EMBL" id="CP143789">
    <property type="protein sequence ID" value="WVN90010.1"/>
    <property type="molecule type" value="Genomic_DNA"/>
</dbReference>
<accession>A0A1E3HYE8</accession>
<evidence type="ECO:0000313" key="1">
    <source>
        <dbReference type="EMBL" id="WVN90010.1"/>
    </source>
</evidence>
<sequence length="221" mass="25224">MVCECIKHSLPHCDITLLARLPPEIVDMILQIPTEDVCKAHLVNLLGVSKERYLILVSKPYPSVSLNGKNYHKFFAPTSKRVIVKDQILFTNTRCVVFGKDYMSVFCQNPEILLGKLDVENTYAWFLCGEVCVYMPSPTATSPLPSRALEITKLFDDAIYKSLGLTVHNSHLLMPKHHFEVSDLYFKLTPERAAVNGDIKHEQEILKWRDWGFTHADTDTM</sequence>
<gene>
    <name evidence="1" type="ORF">L203_105242</name>
</gene>
<evidence type="ECO:0000313" key="2">
    <source>
        <dbReference type="Proteomes" id="UP000094043"/>
    </source>
</evidence>
<dbReference type="GeneID" id="91089451"/>
<name>A0A1E3HYE8_9TREE</name>
<protein>
    <submittedName>
        <fullName evidence="1">Uncharacterized protein</fullName>
    </submittedName>
</protein>